<dbReference type="SUPFAM" id="SSF50022">
    <property type="entry name" value="ISP domain"/>
    <property type="match status" value="1"/>
</dbReference>
<keyword evidence="2" id="KW-0479">Metal-binding</keyword>
<dbReference type="Proteomes" id="UP000567246">
    <property type="component" value="Unassembled WGS sequence"/>
</dbReference>
<evidence type="ECO:0000256" key="4">
    <source>
        <dbReference type="ARBA" id="ARBA00023014"/>
    </source>
</evidence>
<evidence type="ECO:0000313" key="6">
    <source>
        <dbReference type="EMBL" id="MBB5849781.1"/>
    </source>
</evidence>
<dbReference type="NCBIfam" id="NF007422">
    <property type="entry name" value="PRK09965.1"/>
    <property type="match status" value="1"/>
</dbReference>
<dbReference type="AlphaFoldDB" id="A0A4Y8YDW4"/>
<dbReference type="CDD" id="cd03528">
    <property type="entry name" value="Rieske_RO_ferredoxin"/>
    <property type="match status" value="1"/>
</dbReference>
<comment type="caution">
    <text evidence="6">The sequence shown here is derived from an EMBL/GenBank/DDBJ whole genome shotgun (WGS) entry which is preliminary data.</text>
</comment>
<keyword evidence="4" id="KW-0411">Iron-sulfur</keyword>
<dbReference type="GO" id="GO:0051213">
    <property type="term" value="F:dioxygenase activity"/>
    <property type="evidence" value="ECO:0007669"/>
    <property type="project" value="UniProtKB-KW"/>
</dbReference>
<feature type="domain" description="Rieske" evidence="5">
    <location>
        <begin position="5"/>
        <end position="105"/>
    </location>
</feature>
<name>A0A4Y8YDW4_9MICC</name>
<evidence type="ECO:0000313" key="7">
    <source>
        <dbReference type="Proteomes" id="UP000567246"/>
    </source>
</evidence>
<sequence>MAEPIHIGAAADIPEGEAVVVPAATAGTSDDVAVFHAEDGAFYAIDDTCTHEDASLAEGWLEGTQVECPLHSAQFCLKSGEALCLPATRPVGTHPVQERDGQLYLTPGA</sequence>
<dbReference type="Gene3D" id="2.102.10.10">
    <property type="entry name" value="Rieske [2Fe-2S] iron-sulphur domain"/>
    <property type="match status" value="1"/>
</dbReference>
<dbReference type="GO" id="GO:0004497">
    <property type="term" value="F:monooxygenase activity"/>
    <property type="evidence" value="ECO:0007669"/>
    <property type="project" value="UniProtKB-ARBA"/>
</dbReference>
<evidence type="ECO:0000256" key="1">
    <source>
        <dbReference type="ARBA" id="ARBA00022714"/>
    </source>
</evidence>
<dbReference type="GO" id="GO:0051537">
    <property type="term" value="F:2 iron, 2 sulfur cluster binding"/>
    <property type="evidence" value="ECO:0007669"/>
    <property type="project" value="UniProtKB-KW"/>
</dbReference>
<accession>A0A4Y8YDW4</accession>
<reference evidence="6 7" key="1">
    <citation type="submission" date="2020-08" db="EMBL/GenBank/DDBJ databases">
        <title>Sequencing the genomes of 1000 actinobacteria strains.</title>
        <authorList>
            <person name="Klenk H.-P."/>
        </authorList>
    </citation>
    <scope>NUCLEOTIDE SEQUENCE [LARGE SCALE GENOMIC DNA]</scope>
    <source>
        <strain evidence="6 7">DSM 17945</strain>
    </source>
</reference>
<keyword evidence="3" id="KW-0408">Iron</keyword>
<dbReference type="PANTHER" id="PTHR21496:SF23">
    <property type="entry name" value="3-PHENYLPROPIONATE_CINNAMIC ACID DIOXYGENASE FERREDOXIN SUBUNIT"/>
    <property type="match status" value="1"/>
</dbReference>
<keyword evidence="7" id="KW-1185">Reference proteome</keyword>
<evidence type="ECO:0000256" key="3">
    <source>
        <dbReference type="ARBA" id="ARBA00023004"/>
    </source>
</evidence>
<dbReference type="EMBL" id="JACHMW010000001">
    <property type="protein sequence ID" value="MBB5849781.1"/>
    <property type="molecule type" value="Genomic_DNA"/>
</dbReference>
<organism evidence="6 7">
    <name type="scientific">Micrococcus endophyticus</name>
    <dbReference type="NCBI Taxonomy" id="455343"/>
    <lineage>
        <taxon>Bacteria</taxon>
        <taxon>Bacillati</taxon>
        <taxon>Actinomycetota</taxon>
        <taxon>Actinomycetes</taxon>
        <taxon>Micrococcales</taxon>
        <taxon>Micrococcaceae</taxon>
        <taxon>Micrococcus</taxon>
    </lineage>
</organism>
<evidence type="ECO:0000259" key="5">
    <source>
        <dbReference type="PROSITE" id="PS51296"/>
    </source>
</evidence>
<dbReference type="GO" id="GO:0046872">
    <property type="term" value="F:metal ion binding"/>
    <property type="evidence" value="ECO:0007669"/>
    <property type="project" value="UniProtKB-KW"/>
</dbReference>
<protein>
    <submittedName>
        <fullName evidence="6">3-phenylpropionate/trans-cinnamate dioxygenase ferredoxin subunit</fullName>
    </submittedName>
</protein>
<dbReference type="GO" id="GO:0016705">
    <property type="term" value="F:oxidoreductase activity, acting on paired donors, with incorporation or reduction of molecular oxygen"/>
    <property type="evidence" value="ECO:0007669"/>
    <property type="project" value="UniProtKB-ARBA"/>
</dbReference>
<gene>
    <name evidence="6" type="ORF">HDA33_002345</name>
</gene>
<keyword evidence="1" id="KW-0001">2Fe-2S</keyword>
<dbReference type="PANTHER" id="PTHR21496">
    <property type="entry name" value="FERREDOXIN-RELATED"/>
    <property type="match status" value="1"/>
</dbReference>
<keyword evidence="6" id="KW-0560">Oxidoreductase</keyword>
<dbReference type="InterPro" id="IPR036922">
    <property type="entry name" value="Rieske_2Fe-2S_sf"/>
</dbReference>
<evidence type="ECO:0000256" key="2">
    <source>
        <dbReference type="ARBA" id="ARBA00022723"/>
    </source>
</evidence>
<keyword evidence="6" id="KW-0223">Dioxygenase</keyword>
<proteinExistence type="predicted"/>
<dbReference type="PROSITE" id="PS51296">
    <property type="entry name" value="RIESKE"/>
    <property type="match status" value="1"/>
</dbReference>
<dbReference type="Pfam" id="PF00355">
    <property type="entry name" value="Rieske"/>
    <property type="match status" value="1"/>
</dbReference>
<dbReference type="InterPro" id="IPR017941">
    <property type="entry name" value="Rieske_2Fe-2S"/>
</dbReference>
<dbReference type="RefSeq" id="WP_017489161.1">
    <property type="nucleotide sequence ID" value="NZ_BAABAG010000006.1"/>
</dbReference>